<dbReference type="InterPro" id="IPR039421">
    <property type="entry name" value="Type_1_exporter"/>
</dbReference>
<dbReference type="CDD" id="cd18542">
    <property type="entry name" value="ABC_6TM_YknU_like"/>
    <property type="match status" value="1"/>
</dbReference>
<evidence type="ECO:0000256" key="6">
    <source>
        <dbReference type="ARBA" id="ARBA00022840"/>
    </source>
</evidence>
<feature type="domain" description="ABC transporter" evidence="10">
    <location>
        <begin position="332"/>
        <end position="565"/>
    </location>
</feature>
<keyword evidence="2" id="KW-0813">Transport</keyword>
<feature type="transmembrane region" description="Helical" evidence="9">
    <location>
        <begin position="51"/>
        <end position="69"/>
    </location>
</feature>
<dbReference type="PROSITE" id="PS50929">
    <property type="entry name" value="ABC_TM1F"/>
    <property type="match status" value="1"/>
</dbReference>
<dbReference type="Pfam" id="PF00664">
    <property type="entry name" value="ABC_membrane"/>
    <property type="match status" value="1"/>
</dbReference>
<feature type="transmembrane region" description="Helical" evidence="9">
    <location>
        <begin position="123"/>
        <end position="145"/>
    </location>
</feature>
<dbReference type="SUPFAM" id="SSF52540">
    <property type="entry name" value="P-loop containing nucleoside triphosphate hydrolases"/>
    <property type="match status" value="1"/>
</dbReference>
<dbReference type="PROSITE" id="PS50893">
    <property type="entry name" value="ABC_TRANSPORTER_2"/>
    <property type="match status" value="1"/>
</dbReference>
<dbReference type="GO" id="GO:0005524">
    <property type="term" value="F:ATP binding"/>
    <property type="evidence" value="ECO:0007669"/>
    <property type="project" value="UniProtKB-KW"/>
</dbReference>
<evidence type="ECO:0000256" key="2">
    <source>
        <dbReference type="ARBA" id="ARBA00022448"/>
    </source>
</evidence>
<accession>A0A174EV15</accession>
<dbReference type="EMBL" id="CYZE01000006">
    <property type="protein sequence ID" value="CUO41311.1"/>
    <property type="molecule type" value="Genomic_DNA"/>
</dbReference>
<dbReference type="PROSITE" id="PS00211">
    <property type="entry name" value="ABC_TRANSPORTER_1"/>
    <property type="match status" value="1"/>
</dbReference>
<feature type="transmembrane region" description="Helical" evidence="9">
    <location>
        <begin position="12"/>
        <end position="31"/>
    </location>
</feature>
<dbReference type="InterPro" id="IPR011527">
    <property type="entry name" value="ABC1_TM_dom"/>
</dbReference>
<keyword evidence="4 9" id="KW-0812">Transmembrane</keyword>
<comment type="subcellular location">
    <subcellularLocation>
        <location evidence="1">Cell membrane</location>
        <topology evidence="1">Multi-pass membrane protein</topology>
    </subcellularLocation>
</comment>
<dbReference type="FunFam" id="3.40.50.300:FF:000221">
    <property type="entry name" value="Multidrug ABC transporter ATP-binding protein"/>
    <property type="match status" value="1"/>
</dbReference>
<dbReference type="InterPro" id="IPR027417">
    <property type="entry name" value="P-loop_NTPase"/>
</dbReference>
<evidence type="ECO:0000259" key="11">
    <source>
        <dbReference type="PROSITE" id="PS50929"/>
    </source>
</evidence>
<dbReference type="GO" id="GO:0015421">
    <property type="term" value="F:ABC-type oligopeptide transporter activity"/>
    <property type="evidence" value="ECO:0007669"/>
    <property type="project" value="TreeGrafter"/>
</dbReference>
<sequence>MRNLGKYVKKYGILYVVAIAAMVVSILLDAASPQITRHIIDDVIVGGKMEMLMRLLLGLLGIGLGRAIFQYMKEFIFDYSASGIGSSLRKDLFDHIQTLSMGYFDSHNTGELMARVKDDVDRIWNAMGFVGMLIIECTIHTVIIMTCMFRLSPVLTVIPLLVMPVIAWYGLKMENGLGQVYDKISEQTAELNTVAQENLAGVRTVKAFAREDYEIDRFKRHNKRYYDLNMEQAKLIVKYQPNVSFLSKVMLMAIIVVGGIMVIQKRITIGELGAFSEYANNIIWPMEMVGWLSNDFAAAMASNKKIKRIMDQKPDIKEPEAPVVPEKIEGELQFKHVDFDLYGSRILTDIDFTLPKGKTLGIMGVTGSGKTSIVNLTQRFYDVTNGEVLLDGIDIRKLPLTLLRSQTTVVMQDVFLFSDTITDNIKTGNRDATEWESVEEASICAEAHDFIMNLGEKYDTVIGERGVGLSGGQKQRISIARAIAKRTPLLILDDSTSALDMETEKEIERRLKMQKDSSKIIIAHRISAVRHADEILILEGGRIIERGTHEELMAKKGQYYRTYQVQYGEEEQSCQ</sequence>
<dbReference type="Gene3D" id="3.40.50.300">
    <property type="entry name" value="P-loop containing nucleotide triphosphate hydrolases"/>
    <property type="match status" value="1"/>
</dbReference>
<evidence type="ECO:0000256" key="7">
    <source>
        <dbReference type="ARBA" id="ARBA00022989"/>
    </source>
</evidence>
<dbReference type="Gene3D" id="1.20.1560.10">
    <property type="entry name" value="ABC transporter type 1, transmembrane domain"/>
    <property type="match status" value="1"/>
</dbReference>
<dbReference type="PANTHER" id="PTHR43394:SF1">
    <property type="entry name" value="ATP-BINDING CASSETTE SUB-FAMILY B MEMBER 10, MITOCHONDRIAL"/>
    <property type="match status" value="1"/>
</dbReference>
<dbReference type="Proteomes" id="UP000095651">
    <property type="component" value="Unassembled WGS sequence"/>
</dbReference>
<organism evidence="12 13">
    <name type="scientific">Hungatella hathewayi</name>
    <dbReference type="NCBI Taxonomy" id="154046"/>
    <lineage>
        <taxon>Bacteria</taxon>
        <taxon>Bacillati</taxon>
        <taxon>Bacillota</taxon>
        <taxon>Clostridia</taxon>
        <taxon>Lachnospirales</taxon>
        <taxon>Lachnospiraceae</taxon>
        <taxon>Hungatella</taxon>
    </lineage>
</organism>
<keyword evidence="8 9" id="KW-0472">Membrane</keyword>
<dbReference type="GO" id="GO:0016887">
    <property type="term" value="F:ATP hydrolysis activity"/>
    <property type="evidence" value="ECO:0007669"/>
    <property type="project" value="InterPro"/>
</dbReference>
<protein>
    <submittedName>
        <fullName evidence="12">ABC transporter</fullName>
        <ecNumber evidence="12">3.6.3.-</ecNumber>
    </submittedName>
</protein>
<keyword evidence="3" id="KW-1003">Cell membrane</keyword>
<keyword evidence="7 9" id="KW-1133">Transmembrane helix</keyword>
<name>A0A174EV15_9FIRM</name>
<evidence type="ECO:0000256" key="8">
    <source>
        <dbReference type="ARBA" id="ARBA00023136"/>
    </source>
</evidence>
<dbReference type="InterPro" id="IPR017871">
    <property type="entry name" value="ABC_transporter-like_CS"/>
</dbReference>
<proteinExistence type="predicted"/>
<dbReference type="InterPro" id="IPR036640">
    <property type="entry name" value="ABC1_TM_sf"/>
</dbReference>
<evidence type="ECO:0000313" key="13">
    <source>
        <dbReference type="Proteomes" id="UP000095651"/>
    </source>
</evidence>
<evidence type="ECO:0000256" key="9">
    <source>
        <dbReference type="SAM" id="Phobius"/>
    </source>
</evidence>
<evidence type="ECO:0000256" key="3">
    <source>
        <dbReference type="ARBA" id="ARBA00022475"/>
    </source>
</evidence>
<dbReference type="AlphaFoldDB" id="A0A174EV15"/>
<dbReference type="InterPro" id="IPR003593">
    <property type="entry name" value="AAA+_ATPase"/>
</dbReference>
<evidence type="ECO:0000313" key="12">
    <source>
        <dbReference type="EMBL" id="CUO41311.1"/>
    </source>
</evidence>
<evidence type="ECO:0000259" key="10">
    <source>
        <dbReference type="PROSITE" id="PS50893"/>
    </source>
</evidence>
<keyword evidence="5" id="KW-0547">Nucleotide-binding</keyword>
<dbReference type="InterPro" id="IPR003439">
    <property type="entry name" value="ABC_transporter-like_ATP-bd"/>
</dbReference>
<keyword evidence="6" id="KW-0067">ATP-binding</keyword>
<gene>
    <name evidence="12" type="ORF">ERS852407_02735</name>
</gene>
<feature type="domain" description="ABC transmembrane type-1" evidence="11">
    <location>
        <begin position="16"/>
        <end position="298"/>
    </location>
</feature>
<feature type="transmembrane region" description="Helical" evidence="9">
    <location>
        <begin position="151"/>
        <end position="171"/>
    </location>
</feature>
<dbReference type="SMART" id="SM00382">
    <property type="entry name" value="AAA"/>
    <property type="match status" value="1"/>
</dbReference>
<reference evidence="12 13" key="1">
    <citation type="submission" date="2015-09" db="EMBL/GenBank/DDBJ databases">
        <authorList>
            <consortium name="Pathogen Informatics"/>
        </authorList>
    </citation>
    <scope>NUCLEOTIDE SEQUENCE [LARGE SCALE GENOMIC DNA]</scope>
    <source>
        <strain evidence="12 13">2789STDY5608850</strain>
    </source>
</reference>
<dbReference type="RefSeq" id="WP_055655862.1">
    <property type="nucleotide sequence ID" value="NZ_CABIXC010000006.1"/>
</dbReference>
<dbReference type="GO" id="GO:0005886">
    <property type="term" value="C:plasma membrane"/>
    <property type="evidence" value="ECO:0007669"/>
    <property type="project" value="UniProtKB-SubCell"/>
</dbReference>
<evidence type="ECO:0000256" key="5">
    <source>
        <dbReference type="ARBA" id="ARBA00022741"/>
    </source>
</evidence>
<feature type="transmembrane region" description="Helical" evidence="9">
    <location>
        <begin position="245"/>
        <end position="263"/>
    </location>
</feature>
<dbReference type="SUPFAM" id="SSF90123">
    <property type="entry name" value="ABC transporter transmembrane region"/>
    <property type="match status" value="1"/>
</dbReference>
<dbReference type="Pfam" id="PF00005">
    <property type="entry name" value="ABC_tran"/>
    <property type="match status" value="1"/>
</dbReference>
<evidence type="ECO:0000256" key="4">
    <source>
        <dbReference type="ARBA" id="ARBA00022692"/>
    </source>
</evidence>
<keyword evidence="12" id="KW-0378">Hydrolase</keyword>
<dbReference type="PANTHER" id="PTHR43394">
    <property type="entry name" value="ATP-DEPENDENT PERMEASE MDL1, MITOCHONDRIAL"/>
    <property type="match status" value="1"/>
</dbReference>
<evidence type="ECO:0000256" key="1">
    <source>
        <dbReference type="ARBA" id="ARBA00004651"/>
    </source>
</evidence>
<dbReference type="EC" id="3.6.3.-" evidence="12"/>